<dbReference type="Proteomes" id="UP000756132">
    <property type="component" value="Chromosome 2"/>
</dbReference>
<proteinExistence type="predicted"/>
<reference evidence="1" key="1">
    <citation type="submission" date="2021-12" db="EMBL/GenBank/DDBJ databases">
        <authorList>
            <person name="Zaccaron A."/>
            <person name="Stergiopoulos I."/>
        </authorList>
    </citation>
    <scope>NUCLEOTIDE SEQUENCE</scope>
    <source>
        <strain evidence="1">Race5_Kim</strain>
    </source>
</reference>
<accession>A0A9Q8LBJ8</accession>
<gene>
    <name evidence="1" type="ORF">CLAFUR5_02636</name>
</gene>
<keyword evidence="2" id="KW-1185">Reference proteome</keyword>
<protein>
    <submittedName>
        <fullName evidence="1">Uncharacterized protein</fullName>
    </submittedName>
</protein>
<evidence type="ECO:0000313" key="1">
    <source>
        <dbReference type="EMBL" id="UJO14350.1"/>
    </source>
</evidence>
<dbReference type="AlphaFoldDB" id="A0A9Q8LBJ8"/>
<evidence type="ECO:0000313" key="2">
    <source>
        <dbReference type="Proteomes" id="UP000756132"/>
    </source>
</evidence>
<name>A0A9Q8LBJ8_PASFU</name>
<dbReference type="GeneID" id="71982514"/>
<dbReference type="KEGG" id="ffu:CLAFUR5_02636"/>
<dbReference type="EMBL" id="CP090164">
    <property type="protein sequence ID" value="UJO14350.1"/>
    <property type="molecule type" value="Genomic_DNA"/>
</dbReference>
<sequence length="163" mass="18357">MSDEEPPSYAESFAQYSTIIAVVQRFKYVYIDNQQQCHLGPQIDQDNTIALLSTTTSYAKFLIHQFEAYVHGSAWSEEEVNDMSLPFIATLRITQCEDGLITDVKVDNYNWLAVRRALIHGMGPNTRVNVFIGMSALISEPISRVLTCDSNFTDGFSLDRSCS</sequence>
<organism evidence="1 2">
    <name type="scientific">Passalora fulva</name>
    <name type="common">Tomato leaf mold</name>
    <name type="synonym">Cladosporium fulvum</name>
    <dbReference type="NCBI Taxonomy" id="5499"/>
    <lineage>
        <taxon>Eukaryota</taxon>
        <taxon>Fungi</taxon>
        <taxon>Dikarya</taxon>
        <taxon>Ascomycota</taxon>
        <taxon>Pezizomycotina</taxon>
        <taxon>Dothideomycetes</taxon>
        <taxon>Dothideomycetidae</taxon>
        <taxon>Mycosphaerellales</taxon>
        <taxon>Mycosphaerellaceae</taxon>
        <taxon>Fulvia</taxon>
    </lineage>
</organism>
<reference evidence="1" key="2">
    <citation type="journal article" date="2022" name="Microb. Genom.">
        <title>A chromosome-scale genome assembly of the tomato pathogen Cladosporium fulvum reveals a compartmentalized genome architecture and the presence of a dispensable chromosome.</title>
        <authorList>
            <person name="Zaccaron A.Z."/>
            <person name="Chen L.H."/>
            <person name="Samaras A."/>
            <person name="Stergiopoulos I."/>
        </authorList>
    </citation>
    <scope>NUCLEOTIDE SEQUENCE</scope>
    <source>
        <strain evidence="1">Race5_Kim</strain>
    </source>
</reference>
<dbReference type="RefSeq" id="XP_047758716.1">
    <property type="nucleotide sequence ID" value="XM_047901784.1"/>
</dbReference>